<comment type="subcellular location">
    <subcellularLocation>
        <location evidence="10 11">Cytoplasm</location>
    </subcellularLocation>
</comment>
<dbReference type="EMBL" id="CP015108">
    <property type="protein sequence ID" value="ARF14624.1"/>
    <property type="molecule type" value="Genomic_DNA"/>
</dbReference>
<dbReference type="Pfam" id="PF02875">
    <property type="entry name" value="Mur_ligase_C"/>
    <property type="match status" value="1"/>
</dbReference>
<evidence type="ECO:0000256" key="5">
    <source>
        <dbReference type="ARBA" id="ARBA00022840"/>
    </source>
</evidence>
<evidence type="ECO:0000256" key="8">
    <source>
        <dbReference type="ARBA" id="ARBA00023306"/>
    </source>
</evidence>
<keyword evidence="1 10" id="KW-0963">Cytoplasm</keyword>
<dbReference type="InterPro" id="IPR005863">
    <property type="entry name" value="UDP-N-AcMur_synth"/>
</dbReference>
<feature type="domain" description="Mur ligase central" evidence="14">
    <location>
        <begin position="108"/>
        <end position="293"/>
    </location>
</feature>
<evidence type="ECO:0000256" key="4">
    <source>
        <dbReference type="ARBA" id="ARBA00022741"/>
    </source>
</evidence>
<reference evidence="15 16" key="1">
    <citation type="submission" date="2016-04" db="EMBL/GenBank/DDBJ databases">
        <title>Comparative Genomics and Epigenetics of Sporosarcina ureae.</title>
        <authorList>
            <person name="Oliver A.S."/>
            <person name="Cooper K.K."/>
        </authorList>
    </citation>
    <scope>NUCLEOTIDE SEQUENCE [LARGE SCALE GENOMIC DNA]</scope>
    <source>
        <strain evidence="15 16">S204</strain>
    </source>
</reference>
<evidence type="ECO:0000313" key="15">
    <source>
        <dbReference type="EMBL" id="ARF14624.1"/>
    </source>
</evidence>
<name>A0ABN4YRF2_SPOUR</name>
<feature type="domain" description="Mur ligase N-terminal catalytic" evidence="12">
    <location>
        <begin position="24"/>
        <end position="98"/>
    </location>
</feature>
<evidence type="ECO:0000256" key="9">
    <source>
        <dbReference type="ARBA" id="ARBA00023316"/>
    </source>
</evidence>
<dbReference type="PANTHER" id="PTHR43024">
    <property type="entry name" value="UDP-N-ACETYLMURAMOYL-TRIPEPTIDE--D-ALANYL-D-ALANINE LIGASE"/>
    <property type="match status" value="1"/>
</dbReference>
<feature type="binding site" evidence="10">
    <location>
        <begin position="110"/>
        <end position="116"/>
    </location>
    <ligand>
        <name>ATP</name>
        <dbReference type="ChEBI" id="CHEBI:30616"/>
    </ligand>
</feature>
<dbReference type="HAMAP" id="MF_02019">
    <property type="entry name" value="MurF"/>
    <property type="match status" value="1"/>
</dbReference>
<evidence type="ECO:0000256" key="3">
    <source>
        <dbReference type="ARBA" id="ARBA00022618"/>
    </source>
</evidence>
<evidence type="ECO:0000259" key="14">
    <source>
        <dbReference type="Pfam" id="PF08245"/>
    </source>
</evidence>
<dbReference type="InterPro" id="IPR000713">
    <property type="entry name" value="Mur_ligase_N"/>
</dbReference>
<keyword evidence="6 10" id="KW-0133">Cell shape</keyword>
<keyword evidence="4 10" id="KW-0547">Nucleotide-binding</keyword>
<dbReference type="GO" id="GO:0016874">
    <property type="term" value="F:ligase activity"/>
    <property type="evidence" value="ECO:0007669"/>
    <property type="project" value="UniProtKB-KW"/>
</dbReference>
<accession>A0ABN4YRF2</accession>
<feature type="domain" description="Mur ligase C-terminal" evidence="13">
    <location>
        <begin position="315"/>
        <end position="440"/>
    </location>
</feature>
<proteinExistence type="inferred from homology"/>
<dbReference type="SUPFAM" id="SSF63418">
    <property type="entry name" value="MurE/MurF N-terminal domain"/>
    <property type="match status" value="1"/>
</dbReference>
<comment type="pathway">
    <text evidence="10 11">Cell wall biogenesis; peptidoglycan biosynthesis.</text>
</comment>
<evidence type="ECO:0000256" key="2">
    <source>
        <dbReference type="ARBA" id="ARBA00022598"/>
    </source>
</evidence>
<dbReference type="NCBIfam" id="TIGR01143">
    <property type="entry name" value="murF"/>
    <property type="match status" value="1"/>
</dbReference>
<evidence type="ECO:0000256" key="1">
    <source>
        <dbReference type="ARBA" id="ARBA00022490"/>
    </source>
</evidence>
<dbReference type="InterPro" id="IPR036565">
    <property type="entry name" value="Mur-like_cat_sf"/>
</dbReference>
<protein>
    <recommendedName>
        <fullName evidence="10 11">UDP-N-acetylmuramoyl-tripeptide--D-alanyl-D-alanine ligase</fullName>
        <ecNumber evidence="10 11">6.3.2.10</ecNumber>
    </recommendedName>
    <alternativeName>
        <fullName evidence="10">D-alanyl-D-alanine-adding enzyme</fullName>
    </alternativeName>
</protein>
<evidence type="ECO:0000259" key="12">
    <source>
        <dbReference type="Pfam" id="PF01225"/>
    </source>
</evidence>
<dbReference type="InterPro" id="IPR051046">
    <property type="entry name" value="MurCDEF_CellWall_CoF430Synth"/>
</dbReference>
<dbReference type="PANTHER" id="PTHR43024:SF1">
    <property type="entry name" value="UDP-N-ACETYLMURAMOYL-TRIPEPTIDE--D-ALANYL-D-ALANINE LIGASE"/>
    <property type="match status" value="1"/>
</dbReference>
<comment type="similarity">
    <text evidence="10">Belongs to the MurCDEF family. MurF subfamily.</text>
</comment>
<gene>
    <name evidence="10" type="primary">murF</name>
    <name evidence="15" type="ORF">SporoS204_10960</name>
</gene>
<dbReference type="Gene3D" id="3.40.1390.10">
    <property type="entry name" value="MurE/MurF, N-terminal domain"/>
    <property type="match status" value="1"/>
</dbReference>
<dbReference type="InterPro" id="IPR004101">
    <property type="entry name" value="Mur_ligase_C"/>
</dbReference>
<keyword evidence="2 10" id="KW-0436">Ligase</keyword>
<dbReference type="SUPFAM" id="SSF53623">
    <property type="entry name" value="MurD-like peptide ligases, catalytic domain"/>
    <property type="match status" value="1"/>
</dbReference>
<dbReference type="Gene3D" id="3.90.190.20">
    <property type="entry name" value="Mur ligase, C-terminal domain"/>
    <property type="match status" value="1"/>
</dbReference>
<evidence type="ECO:0000256" key="6">
    <source>
        <dbReference type="ARBA" id="ARBA00022960"/>
    </source>
</evidence>
<keyword evidence="9 10" id="KW-0961">Cell wall biogenesis/degradation</keyword>
<keyword evidence="7 10" id="KW-0573">Peptidoglycan synthesis</keyword>
<organism evidence="15 16">
    <name type="scientific">Sporosarcina ureae</name>
    <dbReference type="NCBI Taxonomy" id="1571"/>
    <lineage>
        <taxon>Bacteria</taxon>
        <taxon>Bacillati</taxon>
        <taxon>Bacillota</taxon>
        <taxon>Bacilli</taxon>
        <taxon>Bacillales</taxon>
        <taxon>Caryophanaceae</taxon>
        <taxon>Sporosarcina</taxon>
    </lineage>
</organism>
<evidence type="ECO:0000256" key="10">
    <source>
        <dbReference type="HAMAP-Rule" id="MF_02019"/>
    </source>
</evidence>
<dbReference type="InterPro" id="IPR036615">
    <property type="entry name" value="Mur_ligase_C_dom_sf"/>
</dbReference>
<dbReference type="Proteomes" id="UP000192486">
    <property type="component" value="Chromosome"/>
</dbReference>
<dbReference type="SUPFAM" id="SSF53244">
    <property type="entry name" value="MurD-like peptide ligases, peptide-binding domain"/>
    <property type="match status" value="1"/>
</dbReference>
<comment type="catalytic activity">
    <reaction evidence="10 11">
        <text>D-alanyl-D-alanine + UDP-N-acetyl-alpha-D-muramoyl-L-alanyl-gamma-D-glutamyl-meso-2,6-diaminopimelate + ATP = UDP-N-acetyl-alpha-D-muramoyl-L-alanyl-gamma-D-glutamyl-meso-2,6-diaminopimeloyl-D-alanyl-D-alanine + ADP + phosphate + H(+)</text>
        <dbReference type="Rhea" id="RHEA:28374"/>
        <dbReference type="ChEBI" id="CHEBI:15378"/>
        <dbReference type="ChEBI" id="CHEBI:30616"/>
        <dbReference type="ChEBI" id="CHEBI:43474"/>
        <dbReference type="ChEBI" id="CHEBI:57822"/>
        <dbReference type="ChEBI" id="CHEBI:61386"/>
        <dbReference type="ChEBI" id="CHEBI:83905"/>
        <dbReference type="ChEBI" id="CHEBI:456216"/>
        <dbReference type="EC" id="6.3.2.10"/>
    </reaction>
</comment>
<keyword evidence="5 10" id="KW-0067">ATP-binding</keyword>
<evidence type="ECO:0000256" key="7">
    <source>
        <dbReference type="ARBA" id="ARBA00022984"/>
    </source>
</evidence>
<dbReference type="InterPro" id="IPR035911">
    <property type="entry name" value="MurE/MurF_N"/>
</dbReference>
<dbReference type="EC" id="6.3.2.10" evidence="10 11"/>
<keyword evidence="8 10" id="KW-0131">Cell cycle</keyword>
<dbReference type="Pfam" id="PF08245">
    <property type="entry name" value="Mur_ligase_M"/>
    <property type="match status" value="1"/>
</dbReference>
<dbReference type="RefSeq" id="WP_029054732.1">
    <property type="nucleotide sequence ID" value="NZ_CP015108.1"/>
</dbReference>
<dbReference type="Pfam" id="PF01225">
    <property type="entry name" value="Mur_ligase"/>
    <property type="match status" value="1"/>
</dbReference>
<evidence type="ECO:0000313" key="16">
    <source>
        <dbReference type="Proteomes" id="UP000192486"/>
    </source>
</evidence>
<comment type="function">
    <text evidence="10 11">Involved in cell wall formation. Catalyzes the final step in the synthesis of UDP-N-acetylmuramoyl-pentapeptide, the precursor of murein.</text>
</comment>
<keyword evidence="16" id="KW-1185">Reference proteome</keyword>
<keyword evidence="3 10" id="KW-0132">Cell division</keyword>
<sequence length="456" mass="50158">MKRNLVTIQQWLQAEGQHIANQQVTGVCIDSRSVQAGDLFIPFRGEQVNGHQYVKGAIEQGAIAALWLKDEPNPPADIPLLFVEDSELALQQMARSYRSELTCTVIGVTGSNGKTSTKDLIAGVLSPYRKVKKTEGNFNNELGLPLTLLSVEDDTEVAILEMGMSGFGEISFLSTLAKPQFAVITNIGEAHMQDLGSREGIAKAKFEIIDGLVNEGMLLYDGDEPLLQGLVNRQSDLRSMSFGYDQADLTAQQITSTDKGSSFTVVGKLEAHFTIPVYGSHQVKNALAAIAIATELGLTEQQIEESLSETTLTNMRMQPVAGKKGSLIINDAYNAAPTSMRAAFRFIEGTSVKENKWLVLGDMLELGTNEQRYHEELADELKKMDLKGIALFGPRMKWLSDQLKNHPIDIMWTANDAELLADALRPKLTDQTVVLFKGSRGMKLERIVELLAEEEL</sequence>
<evidence type="ECO:0000259" key="13">
    <source>
        <dbReference type="Pfam" id="PF02875"/>
    </source>
</evidence>
<evidence type="ECO:0000256" key="11">
    <source>
        <dbReference type="RuleBase" id="RU004136"/>
    </source>
</evidence>
<dbReference type="InterPro" id="IPR013221">
    <property type="entry name" value="Mur_ligase_cen"/>
</dbReference>
<dbReference type="Gene3D" id="3.40.1190.10">
    <property type="entry name" value="Mur-like, catalytic domain"/>
    <property type="match status" value="1"/>
</dbReference>